<name>A0A9W8Z8H1_9PLEO</name>
<dbReference type="PROSITE" id="PS50181">
    <property type="entry name" value="FBOX"/>
    <property type="match status" value="1"/>
</dbReference>
<dbReference type="OrthoDB" id="3935706at2759"/>
<organism evidence="2 3">
    <name type="scientific">Didymella pomorum</name>
    <dbReference type="NCBI Taxonomy" id="749634"/>
    <lineage>
        <taxon>Eukaryota</taxon>
        <taxon>Fungi</taxon>
        <taxon>Dikarya</taxon>
        <taxon>Ascomycota</taxon>
        <taxon>Pezizomycotina</taxon>
        <taxon>Dothideomycetes</taxon>
        <taxon>Pleosporomycetidae</taxon>
        <taxon>Pleosporales</taxon>
        <taxon>Pleosporineae</taxon>
        <taxon>Didymellaceae</taxon>
        <taxon>Didymella</taxon>
    </lineage>
</organism>
<evidence type="ECO:0000313" key="3">
    <source>
        <dbReference type="Proteomes" id="UP001140510"/>
    </source>
</evidence>
<dbReference type="SUPFAM" id="SSF81383">
    <property type="entry name" value="F-box domain"/>
    <property type="match status" value="1"/>
</dbReference>
<dbReference type="InterPro" id="IPR036047">
    <property type="entry name" value="F-box-like_dom_sf"/>
</dbReference>
<sequence length="164" mass="18951">MSLLDLSAELILSIASHVRQADLPNISLVCKHLKVITEPELYREYTNFGLRLFAPFVKRLISDERAAHDKEGHFNQTRSKEPTKEEYEIYTAAAKAADLITKVVPYGVTNHIVNMTRPMRFDNIDPEKRWYNLPSVMRHPSVKSRGTNDFVTSFEPDWAMHSLY</sequence>
<dbReference type="InterPro" id="IPR001810">
    <property type="entry name" value="F-box_dom"/>
</dbReference>
<comment type="caution">
    <text evidence="2">The sequence shown here is derived from an EMBL/GenBank/DDBJ whole genome shotgun (WGS) entry which is preliminary data.</text>
</comment>
<dbReference type="Pfam" id="PF00646">
    <property type="entry name" value="F-box"/>
    <property type="match status" value="1"/>
</dbReference>
<keyword evidence="3" id="KW-1185">Reference proteome</keyword>
<reference evidence="2" key="1">
    <citation type="submission" date="2022-10" db="EMBL/GenBank/DDBJ databases">
        <title>Tapping the CABI collections for fungal endophytes: first genome assemblies for Collariella, Neodidymelliopsis, Ascochyta clinopodiicola, Didymella pomorum, Didymosphaeria variabile, Neocosmospora piperis and Neocucurbitaria cava.</title>
        <authorList>
            <person name="Hill R."/>
        </authorList>
    </citation>
    <scope>NUCLEOTIDE SEQUENCE</scope>
    <source>
        <strain evidence="2">IMI 355091</strain>
    </source>
</reference>
<gene>
    <name evidence="2" type="ORF">N0V91_009758</name>
</gene>
<proteinExistence type="predicted"/>
<dbReference type="Proteomes" id="UP001140510">
    <property type="component" value="Unassembled WGS sequence"/>
</dbReference>
<evidence type="ECO:0000313" key="2">
    <source>
        <dbReference type="EMBL" id="KAJ4398980.1"/>
    </source>
</evidence>
<dbReference type="AlphaFoldDB" id="A0A9W8Z8H1"/>
<evidence type="ECO:0000259" key="1">
    <source>
        <dbReference type="PROSITE" id="PS50181"/>
    </source>
</evidence>
<protein>
    <recommendedName>
        <fullName evidence="1">F-box domain-containing protein</fullName>
    </recommendedName>
</protein>
<dbReference type="EMBL" id="JAPEVA010000116">
    <property type="protein sequence ID" value="KAJ4398980.1"/>
    <property type="molecule type" value="Genomic_DNA"/>
</dbReference>
<accession>A0A9W8Z8H1</accession>
<feature type="domain" description="F-box" evidence="1">
    <location>
        <begin position="1"/>
        <end position="45"/>
    </location>
</feature>